<dbReference type="InterPro" id="IPR011990">
    <property type="entry name" value="TPR-like_helical_dom_sf"/>
</dbReference>
<organism evidence="1">
    <name type="scientific">Faunusvirus sp</name>
    <dbReference type="NCBI Taxonomy" id="2487766"/>
    <lineage>
        <taxon>Viruses</taxon>
        <taxon>Varidnaviria</taxon>
        <taxon>Bamfordvirae</taxon>
        <taxon>Nucleocytoviricota</taxon>
        <taxon>Megaviricetes</taxon>
        <taxon>Imitervirales</taxon>
        <taxon>Mimiviridae</taxon>
    </lineage>
</organism>
<evidence type="ECO:0000313" key="1">
    <source>
        <dbReference type="EMBL" id="AYV79373.1"/>
    </source>
</evidence>
<dbReference type="InterPro" id="IPR019734">
    <property type="entry name" value="TPR_rpt"/>
</dbReference>
<sequence length="429" mass="50251">MSIQEGSTREELAIEFYNKARGYEKNKNNDKMVEYYKQAVELQHIDSMLALGCHYRIKKDNAMMFKYYTMAYEIDKTNNYAIAGIGDYYGNIGDYDEMMKYYNIVIDRDTDPAYTGIIYWYIGCHHDEHQNYDQMIKYYNLAITRGDYDACDELMTYYLGENDINNVIATAHIFLDAAKDNDDCKKCSIIGRLVQYYIDHKNMTEYIKYKELLIDITTGQNCIHRMFTLNDMIRHYKKCNDGENVQKYYKLEIKDGDTDAISLLGEYYEKTGAIDDMKAHYLQAIGDGYDGAAIDLGTYYHSNKLYTEGFDVFMKLKYQNIKFRHICDKKCDSPCDYSGHAYIRKYICKFLRNETVFDNFFDEHMTMKNDIATKDTYIEELEIMPEGPKYAQAKDRFNKAVQVMNVKNANNDKADKSDALGDLDDLDTL</sequence>
<accession>A0A3G5A0K8</accession>
<dbReference type="SUPFAM" id="SSF81901">
    <property type="entry name" value="HCP-like"/>
    <property type="match status" value="2"/>
</dbReference>
<name>A0A3G5A0K8_9VIRU</name>
<protein>
    <recommendedName>
        <fullName evidence="2">Sel1 repeat family protein</fullName>
    </recommendedName>
</protein>
<proteinExistence type="predicted"/>
<evidence type="ECO:0008006" key="2">
    <source>
        <dbReference type="Google" id="ProtNLM"/>
    </source>
</evidence>
<gene>
    <name evidence="1" type="ORF">Faunusvirus11_12</name>
</gene>
<dbReference type="Gene3D" id="1.25.40.10">
    <property type="entry name" value="Tetratricopeptide repeat domain"/>
    <property type="match status" value="2"/>
</dbReference>
<dbReference type="SMART" id="SM00028">
    <property type="entry name" value="TPR"/>
    <property type="match status" value="3"/>
</dbReference>
<reference evidence="1" key="1">
    <citation type="submission" date="2018-10" db="EMBL/GenBank/DDBJ databases">
        <title>Hidden diversity of soil giant viruses.</title>
        <authorList>
            <person name="Schulz F."/>
            <person name="Alteio L."/>
            <person name="Goudeau D."/>
            <person name="Ryan E.M."/>
            <person name="Malmstrom R.R."/>
            <person name="Blanchard J."/>
            <person name="Woyke T."/>
        </authorList>
    </citation>
    <scope>NUCLEOTIDE SEQUENCE</scope>
    <source>
        <strain evidence="1">FNV1</strain>
    </source>
</reference>
<dbReference type="EMBL" id="MK072142">
    <property type="protein sequence ID" value="AYV79373.1"/>
    <property type="molecule type" value="Genomic_DNA"/>
</dbReference>
<dbReference type="Pfam" id="PF13181">
    <property type="entry name" value="TPR_8"/>
    <property type="match status" value="2"/>
</dbReference>